<evidence type="ECO:0000256" key="1">
    <source>
        <dbReference type="ARBA" id="ARBA00004651"/>
    </source>
</evidence>
<dbReference type="GO" id="GO:0055085">
    <property type="term" value="P:transmembrane transport"/>
    <property type="evidence" value="ECO:0007669"/>
    <property type="project" value="TreeGrafter"/>
</dbReference>
<evidence type="ECO:0008006" key="12">
    <source>
        <dbReference type="Google" id="ProtNLM"/>
    </source>
</evidence>
<evidence type="ECO:0000256" key="7">
    <source>
        <dbReference type="ARBA" id="ARBA00023136"/>
    </source>
</evidence>
<dbReference type="InterPro" id="IPR002549">
    <property type="entry name" value="AI-2E-like"/>
</dbReference>
<name>A0A9W5RDR5_9ACTO</name>
<feature type="transmembrane region" description="Helical" evidence="9">
    <location>
        <begin position="143"/>
        <end position="165"/>
    </location>
</feature>
<keyword evidence="5 9" id="KW-0812">Transmembrane</keyword>
<feature type="region of interest" description="Disordered" evidence="8">
    <location>
        <begin position="1"/>
        <end position="22"/>
    </location>
</feature>
<dbReference type="EMBL" id="AGWN01000001">
    <property type="protein sequence ID" value="EPD30552.1"/>
    <property type="molecule type" value="Genomic_DNA"/>
</dbReference>
<feature type="region of interest" description="Disordered" evidence="8">
    <location>
        <begin position="428"/>
        <end position="447"/>
    </location>
</feature>
<protein>
    <recommendedName>
        <fullName evidence="12">AI-2E family transporter</fullName>
    </recommendedName>
</protein>
<comment type="subcellular location">
    <subcellularLocation>
        <location evidence="1">Cell membrane</location>
        <topology evidence="1">Multi-pass membrane protein</topology>
    </subcellularLocation>
</comment>
<evidence type="ECO:0000256" key="8">
    <source>
        <dbReference type="SAM" id="MobiDB-lite"/>
    </source>
</evidence>
<dbReference type="Pfam" id="PF01594">
    <property type="entry name" value="AI-2E_transport"/>
    <property type="match status" value="1"/>
</dbReference>
<evidence type="ECO:0000256" key="5">
    <source>
        <dbReference type="ARBA" id="ARBA00022692"/>
    </source>
</evidence>
<keyword evidence="11" id="KW-1185">Reference proteome</keyword>
<sequence>MSKDENSGNIRRLASRAGATARSIMSRNATAKHATIPAEAPRPLSQEVLPRQHRRNQMRGSSRAIPPRFSKAHSRGNINDIPTWLRKAGTSAWMILGILIIVALIVWSLAEVAAVVVAIFIALVVTSILDPIVTWLERYMPRWLGEIIALLGSTAFFGGLIFYVITSVAGQWNSLSKQFGNGIDQIIEFVRTGPWAVDLTSDEIYNWINQTIEQARNYIETNAGRILQGALSNLGSIAIGFTIMALALFATIFFLYSGKNMWIWFLNRLPERHRESTHKAVAAGWYTFSGYARGIMMVALTNGIFAFVYLTVLGIPLSAPLGVLVFMGSFIPLIGAPTAMGIAMIVALASKGVWMMIAVGIGIALIGQFEGHVLQPLIMGAQVSLHPVVVGIGVTAGTLLAGIFGAVLSIPLIASAWAIYQQLHEEDPPLEGDLPSPKEIVEGPSES</sequence>
<feature type="region of interest" description="Disordered" evidence="8">
    <location>
        <begin position="42"/>
        <end position="74"/>
    </location>
</feature>
<comment type="caution">
    <text evidence="10">The sequence shown here is derived from an EMBL/GenBank/DDBJ whole genome shotgun (WGS) entry which is preliminary data.</text>
</comment>
<evidence type="ECO:0000313" key="10">
    <source>
        <dbReference type="EMBL" id="EPD30552.1"/>
    </source>
</evidence>
<dbReference type="OrthoDB" id="9784366at2"/>
<keyword evidence="6 9" id="KW-1133">Transmembrane helix</keyword>
<dbReference type="RefSeq" id="WP_016443664.1">
    <property type="nucleotide sequence ID" value="NZ_KE150266.1"/>
</dbReference>
<feature type="transmembrane region" description="Helical" evidence="9">
    <location>
        <begin position="116"/>
        <end position="136"/>
    </location>
</feature>
<evidence type="ECO:0000256" key="3">
    <source>
        <dbReference type="ARBA" id="ARBA00022448"/>
    </source>
</evidence>
<feature type="transmembrane region" description="Helical" evidence="9">
    <location>
        <begin position="234"/>
        <end position="256"/>
    </location>
</feature>
<feature type="transmembrane region" description="Helical" evidence="9">
    <location>
        <begin position="92"/>
        <end position="110"/>
    </location>
</feature>
<dbReference type="GO" id="GO:0005886">
    <property type="term" value="C:plasma membrane"/>
    <property type="evidence" value="ECO:0007669"/>
    <property type="project" value="UniProtKB-SubCell"/>
</dbReference>
<keyword evidence="4" id="KW-1003">Cell membrane</keyword>
<accession>A0A9W5RDR5</accession>
<feature type="transmembrane region" description="Helical" evidence="9">
    <location>
        <begin position="321"/>
        <end position="346"/>
    </location>
</feature>
<organism evidence="10 11">
    <name type="scientific">Gleimia europaea ACS-120-V-Col10b</name>
    <dbReference type="NCBI Taxonomy" id="883069"/>
    <lineage>
        <taxon>Bacteria</taxon>
        <taxon>Bacillati</taxon>
        <taxon>Actinomycetota</taxon>
        <taxon>Actinomycetes</taxon>
        <taxon>Actinomycetales</taxon>
        <taxon>Actinomycetaceae</taxon>
        <taxon>Gleimia</taxon>
    </lineage>
</organism>
<dbReference type="Proteomes" id="UP000014387">
    <property type="component" value="Unassembled WGS sequence"/>
</dbReference>
<reference evidence="10 11" key="1">
    <citation type="submission" date="2013-05" db="EMBL/GenBank/DDBJ databases">
        <title>The Genome Sequence of Actinomyces europaeus ACS-120-V-COL10B.</title>
        <authorList>
            <consortium name="The Broad Institute Genomics Platform"/>
            <person name="Earl A."/>
            <person name="Ward D."/>
            <person name="Feldgarden M."/>
            <person name="Gevers D."/>
            <person name="Saerens B."/>
            <person name="Vaneechoutte M."/>
            <person name="Walker B."/>
            <person name="Young S."/>
            <person name="Zeng Q."/>
            <person name="Gargeya S."/>
            <person name="Fitzgerald M."/>
            <person name="Haas B."/>
            <person name="Abouelleil A."/>
            <person name="Allen A.W."/>
            <person name="Alvarado L."/>
            <person name="Arachchi H.M."/>
            <person name="Berlin A.M."/>
            <person name="Chapman S.B."/>
            <person name="Gainer-Dewar J."/>
            <person name="Goldberg J."/>
            <person name="Griggs A."/>
            <person name="Gujja S."/>
            <person name="Hansen M."/>
            <person name="Howarth C."/>
            <person name="Imamovic A."/>
            <person name="Ireland A."/>
            <person name="Larimer J."/>
            <person name="McCowan C."/>
            <person name="Murphy C."/>
            <person name="Pearson M."/>
            <person name="Poon T.W."/>
            <person name="Priest M."/>
            <person name="Roberts A."/>
            <person name="Saif S."/>
            <person name="Shea T."/>
            <person name="Sisk P."/>
            <person name="Sykes S."/>
            <person name="Wortman J."/>
            <person name="Nusbaum C."/>
            <person name="Birren B."/>
        </authorList>
    </citation>
    <scope>NUCLEOTIDE SEQUENCE [LARGE SCALE GENOMIC DNA]</scope>
    <source>
        <strain evidence="10 11">ACS-120-V-Col10b</strain>
    </source>
</reference>
<dbReference type="AlphaFoldDB" id="A0A9W5RDR5"/>
<gene>
    <name evidence="10" type="ORF">HMPREF9238_00298</name>
</gene>
<feature type="transmembrane region" description="Helical" evidence="9">
    <location>
        <begin position="295"/>
        <end position="315"/>
    </location>
</feature>
<dbReference type="PANTHER" id="PTHR21716:SF53">
    <property type="entry name" value="PERMEASE PERM-RELATED"/>
    <property type="match status" value="1"/>
</dbReference>
<keyword evidence="3" id="KW-0813">Transport</keyword>
<evidence type="ECO:0000256" key="2">
    <source>
        <dbReference type="ARBA" id="ARBA00009773"/>
    </source>
</evidence>
<evidence type="ECO:0000256" key="4">
    <source>
        <dbReference type="ARBA" id="ARBA00022475"/>
    </source>
</evidence>
<feature type="transmembrane region" description="Helical" evidence="9">
    <location>
        <begin position="353"/>
        <end position="369"/>
    </location>
</feature>
<evidence type="ECO:0000256" key="9">
    <source>
        <dbReference type="SAM" id="Phobius"/>
    </source>
</evidence>
<proteinExistence type="inferred from homology"/>
<feature type="transmembrane region" description="Helical" evidence="9">
    <location>
        <begin position="389"/>
        <end position="414"/>
    </location>
</feature>
<comment type="similarity">
    <text evidence="2">Belongs to the autoinducer-2 exporter (AI-2E) (TC 2.A.86) family.</text>
</comment>
<dbReference type="PANTHER" id="PTHR21716">
    <property type="entry name" value="TRANSMEMBRANE PROTEIN"/>
    <property type="match status" value="1"/>
</dbReference>
<evidence type="ECO:0000313" key="11">
    <source>
        <dbReference type="Proteomes" id="UP000014387"/>
    </source>
</evidence>
<evidence type="ECO:0000256" key="6">
    <source>
        <dbReference type="ARBA" id="ARBA00022989"/>
    </source>
</evidence>
<keyword evidence="7 9" id="KW-0472">Membrane</keyword>